<proteinExistence type="predicted"/>
<name>A0A382UF30_9ZZZZ</name>
<evidence type="ECO:0008006" key="2">
    <source>
        <dbReference type="Google" id="ProtNLM"/>
    </source>
</evidence>
<dbReference type="GO" id="GO:0006777">
    <property type="term" value="P:Mo-molybdopterin cofactor biosynthetic process"/>
    <property type="evidence" value="ECO:0007669"/>
    <property type="project" value="InterPro"/>
</dbReference>
<reference evidence="1" key="1">
    <citation type="submission" date="2018-05" db="EMBL/GenBank/DDBJ databases">
        <authorList>
            <person name="Lanie J.A."/>
            <person name="Ng W.-L."/>
            <person name="Kazmierczak K.M."/>
            <person name="Andrzejewski T.M."/>
            <person name="Davidsen T.M."/>
            <person name="Wayne K.J."/>
            <person name="Tettelin H."/>
            <person name="Glass J.I."/>
            <person name="Rusch D."/>
            <person name="Podicherti R."/>
            <person name="Tsui H.-C.T."/>
            <person name="Winkler M.E."/>
        </authorList>
    </citation>
    <scope>NUCLEOTIDE SEQUENCE</scope>
</reference>
<gene>
    <name evidence="1" type="ORF">METZ01_LOCUS385576</name>
</gene>
<feature type="non-terminal residue" evidence="1">
    <location>
        <position position="64"/>
    </location>
</feature>
<dbReference type="InterPro" id="IPR036563">
    <property type="entry name" value="MoaE_sf"/>
</dbReference>
<accession>A0A382UF30</accession>
<dbReference type="Pfam" id="PF02391">
    <property type="entry name" value="MoaE"/>
    <property type="match status" value="1"/>
</dbReference>
<protein>
    <recommendedName>
        <fullName evidence="2">Molybdopterin synthase catalytic subunit</fullName>
    </recommendedName>
</protein>
<dbReference type="InterPro" id="IPR003448">
    <property type="entry name" value="Mopterin_biosynth_MoaE"/>
</dbReference>
<dbReference type="Gene3D" id="3.90.1170.40">
    <property type="entry name" value="Molybdopterin biosynthesis MoaE subunit"/>
    <property type="match status" value="1"/>
</dbReference>
<dbReference type="EMBL" id="UINC01143671">
    <property type="protein sequence ID" value="SVD32722.1"/>
    <property type="molecule type" value="Genomic_DNA"/>
</dbReference>
<organism evidence="1">
    <name type="scientific">marine metagenome</name>
    <dbReference type="NCBI Taxonomy" id="408172"/>
    <lineage>
        <taxon>unclassified sequences</taxon>
        <taxon>metagenomes</taxon>
        <taxon>ecological metagenomes</taxon>
    </lineage>
</organism>
<evidence type="ECO:0000313" key="1">
    <source>
        <dbReference type="EMBL" id="SVD32722.1"/>
    </source>
</evidence>
<dbReference type="PANTHER" id="PTHR23404">
    <property type="entry name" value="MOLYBDOPTERIN SYNTHASE RELATED"/>
    <property type="match status" value="1"/>
</dbReference>
<dbReference type="AlphaFoldDB" id="A0A382UF30"/>
<sequence>MIEIVQNTIDRRKVVDSVSGPGSGAIVTFDGTVRDNARGKPVTHLYYDAYSEMAIKELQKIRHQ</sequence>
<dbReference type="SUPFAM" id="SSF54690">
    <property type="entry name" value="Molybdopterin synthase subunit MoaE"/>
    <property type="match status" value="1"/>
</dbReference>